<accession>A0A9W6D0A0</accession>
<evidence type="ECO:0008006" key="4">
    <source>
        <dbReference type="Google" id="ProtNLM"/>
    </source>
</evidence>
<comment type="caution">
    <text evidence="2">The sequence shown here is derived from an EMBL/GenBank/DDBJ whole genome shotgun (WGS) entry which is preliminary data.</text>
</comment>
<feature type="compositionally biased region" description="Basic and acidic residues" evidence="1">
    <location>
        <begin position="25"/>
        <end position="45"/>
    </location>
</feature>
<reference evidence="2" key="1">
    <citation type="submission" date="2022-12" db="EMBL/GenBank/DDBJ databases">
        <title>Reference genome sequencing for broad-spectrum identification of bacterial and archaeal isolates by mass spectrometry.</title>
        <authorList>
            <person name="Sekiguchi Y."/>
            <person name="Tourlousse D.M."/>
        </authorList>
    </citation>
    <scope>NUCLEOTIDE SEQUENCE</scope>
    <source>
        <strain evidence="2">14</strain>
    </source>
</reference>
<name>A0A9W6D0A0_9MICO</name>
<sequence>MGSDAPSLPHPQPHEPTQSATFRPAGHDDPGDAGGTHEEPPRDAADEPSPMLLRTIDRVLAVQRPIVLAHLRGIRRRSPHASPDQLVRILERRYLAAITTGGAAVGATAVIPAISTPVTLALSGVETAGFLEATALFAQSVAEVHGIAVDNPDRARALVMTLMLGREGSDLIRQFAGQATGSGVDRNAYWGELITNSLPKAVMSTVVDRLRHTFIKQFAARGGASVIGKAIPFGIGAVIGGAGNHVLGRRVLQQSRLAFGPPPALVPSVIEPTIREAQVTDASGGRLRRIGSAAAGGVTRAARSAGRIVPGRRRREAGDDIAEASSPVE</sequence>
<evidence type="ECO:0000313" key="2">
    <source>
        <dbReference type="EMBL" id="GLI28462.1"/>
    </source>
</evidence>
<proteinExistence type="predicted"/>
<dbReference type="EMBL" id="BSDP01000001">
    <property type="protein sequence ID" value="GLI28462.1"/>
    <property type="molecule type" value="Genomic_DNA"/>
</dbReference>
<keyword evidence="3" id="KW-1185">Reference proteome</keyword>
<dbReference type="Proteomes" id="UP001144396">
    <property type="component" value="Unassembled WGS sequence"/>
</dbReference>
<evidence type="ECO:0000256" key="1">
    <source>
        <dbReference type="SAM" id="MobiDB-lite"/>
    </source>
</evidence>
<feature type="region of interest" description="Disordered" evidence="1">
    <location>
        <begin position="1"/>
        <end position="48"/>
    </location>
</feature>
<feature type="region of interest" description="Disordered" evidence="1">
    <location>
        <begin position="303"/>
        <end position="329"/>
    </location>
</feature>
<protein>
    <recommendedName>
        <fullName evidence="4">EcsC family protein</fullName>
    </recommendedName>
</protein>
<gene>
    <name evidence="2" type="ORF">ARHIZOSPH14_27040</name>
</gene>
<evidence type="ECO:0000313" key="3">
    <source>
        <dbReference type="Proteomes" id="UP001144396"/>
    </source>
</evidence>
<organism evidence="2 3">
    <name type="scientific">Agromyces rhizosphaerae</name>
    <dbReference type="NCBI Taxonomy" id="88374"/>
    <lineage>
        <taxon>Bacteria</taxon>
        <taxon>Bacillati</taxon>
        <taxon>Actinomycetota</taxon>
        <taxon>Actinomycetes</taxon>
        <taxon>Micrococcales</taxon>
        <taxon>Microbacteriaceae</taxon>
        <taxon>Agromyces</taxon>
    </lineage>
</organism>
<dbReference type="AlphaFoldDB" id="A0A9W6D0A0"/>